<dbReference type="SUPFAM" id="SSF48371">
    <property type="entry name" value="ARM repeat"/>
    <property type="match status" value="2"/>
</dbReference>
<dbReference type="Pfam" id="PF25151">
    <property type="entry name" value="TPR_Trm732_C"/>
    <property type="match status" value="1"/>
</dbReference>
<evidence type="ECO:0000313" key="8">
    <source>
        <dbReference type="Proteomes" id="UP000214365"/>
    </source>
</evidence>
<proteinExistence type="inferred from homology"/>
<keyword evidence="3" id="KW-0812">Transmembrane</keyword>
<feature type="transmembrane region" description="Helical" evidence="3">
    <location>
        <begin position="1494"/>
        <end position="1513"/>
    </location>
</feature>
<organism evidence="7 8">
    <name type="scientific">Talaromyces atroroseus</name>
    <dbReference type="NCBI Taxonomy" id="1441469"/>
    <lineage>
        <taxon>Eukaryota</taxon>
        <taxon>Fungi</taxon>
        <taxon>Dikarya</taxon>
        <taxon>Ascomycota</taxon>
        <taxon>Pezizomycotina</taxon>
        <taxon>Eurotiomycetes</taxon>
        <taxon>Eurotiomycetidae</taxon>
        <taxon>Eurotiales</taxon>
        <taxon>Trichocomaceae</taxon>
        <taxon>Talaromyces</taxon>
        <taxon>Talaromyces sect. Trachyspermi</taxon>
    </lineage>
</organism>
<keyword evidence="8" id="KW-1185">Reference proteome</keyword>
<dbReference type="InterPro" id="IPR056842">
    <property type="entry name" value="THADA-like_TPR_C"/>
</dbReference>
<dbReference type="PANTHER" id="PTHR14387:SF0">
    <property type="entry name" value="DUF2428 DOMAIN-CONTAINING PROTEIN"/>
    <property type="match status" value="1"/>
</dbReference>
<evidence type="ECO:0000259" key="6">
    <source>
        <dbReference type="Pfam" id="PF25151"/>
    </source>
</evidence>
<dbReference type="InterPro" id="IPR056843">
    <property type="entry name" value="THADA-like_TPR"/>
</dbReference>
<keyword evidence="3" id="KW-0472">Membrane</keyword>
<comment type="similarity">
    <text evidence="1">Belongs to the THADA family.</text>
</comment>
<name>A0A1Q5QBM9_TALAT</name>
<dbReference type="Pfam" id="PF25150">
    <property type="entry name" value="TPR_Trm732"/>
    <property type="match status" value="1"/>
</dbReference>
<dbReference type="Pfam" id="PF10350">
    <property type="entry name" value="DUF2428"/>
    <property type="match status" value="1"/>
</dbReference>
<dbReference type="OrthoDB" id="289314at2759"/>
<dbReference type="Proteomes" id="UP000214365">
    <property type="component" value="Unassembled WGS sequence"/>
</dbReference>
<keyword evidence="3" id="KW-1133">Transmembrane helix</keyword>
<evidence type="ECO:0000259" key="5">
    <source>
        <dbReference type="Pfam" id="PF25150"/>
    </source>
</evidence>
<dbReference type="Pfam" id="PF26523">
    <property type="entry name" value="Trm732_C"/>
    <property type="match status" value="1"/>
</dbReference>
<evidence type="ECO:0000259" key="4">
    <source>
        <dbReference type="Pfam" id="PF10350"/>
    </source>
</evidence>
<protein>
    <submittedName>
        <fullName evidence="7">Uncharacterized protein</fullName>
    </submittedName>
</protein>
<dbReference type="GO" id="GO:0030488">
    <property type="term" value="P:tRNA methylation"/>
    <property type="evidence" value="ECO:0007669"/>
    <property type="project" value="TreeGrafter"/>
</dbReference>
<dbReference type="RefSeq" id="XP_020123441.1">
    <property type="nucleotide sequence ID" value="XM_020261505.1"/>
</dbReference>
<feature type="domain" description="DUF2428" evidence="4">
    <location>
        <begin position="646"/>
        <end position="883"/>
    </location>
</feature>
<dbReference type="InterPro" id="IPR016024">
    <property type="entry name" value="ARM-type_fold"/>
</dbReference>
<comment type="caution">
    <text evidence="7">The sequence shown here is derived from an EMBL/GenBank/DDBJ whole genome shotgun (WGS) entry which is preliminary data.</text>
</comment>
<feature type="domain" description="tRNA (32-2'-O)-methyltransferase regulator THADA-like C-terminal TPR repeats region" evidence="6">
    <location>
        <begin position="885"/>
        <end position="1046"/>
    </location>
</feature>
<evidence type="ECO:0000256" key="3">
    <source>
        <dbReference type="SAM" id="Phobius"/>
    </source>
</evidence>
<dbReference type="GeneID" id="31001556"/>
<dbReference type="PANTHER" id="PTHR14387">
    <property type="entry name" value="THADA/DEATH RECEPTOR INTERACTING PROTEIN"/>
    <property type="match status" value="1"/>
</dbReference>
<evidence type="ECO:0000256" key="2">
    <source>
        <dbReference type="ARBA" id="ARBA00022694"/>
    </source>
</evidence>
<dbReference type="InterPro" id="IPR019442">
    <property type="entry name" value="THADA/TRM732_DUF2428"/>
</dbReference>
<reference evidence="7 8" key="1">
    <citation type="submission" date="2015-06" db="EMBL/GenBank/DDBJ databases">
        <title>Talaromyces atroroseus IBT 11181 draft genome.</title>
        <authorList>
            <person name="Rasmussen K.B."/>
            <person name="Rasmussen S."/>
            <person name="Petersen B."/>
            <person name="Sicheritz-Ponten T."/>
            <person name="Mortensen U.H."/>
            <person name="Thrane U."/>
        </authorList>
    </citation>
    <scope>NUCLEOTIDE SEQUENCE [LARGE SCALE GENOMIC DNA]</scope>
    <source>
        <strain evidence="7 8">IBT 11181</strain>
    </source>
</reference>
<evidence type="ECO:0000313" key="7">
    <source>
        <dbReference type="EMBL" id="OKL63320.1"/>
    </source>
</evidence>
<dbReference type="InterPro" id="IPR051954">
    <property type="entry name" value="tRNA_methyltransferase_THADA"/>
</dbReference>
<feature type="domain" description="tRNA (32-2'-O)-methyltransferase regulator THADA-like TPR repeats region" evidence="5">
    <location>
        <begin position="362"/>
        <end position="502"/>
    </location>
</feature>
<gene>
    <name evidence="7" type="ORF">UA08_01801</name>
</gene>
<dbReference type="STRING" id="1441469.A0A1Q5QBM9"/>
<accession>A0A1Q5QBM9</accession>
<evidence type="ECO:0000256" key="1">
    <source>
        <dbReference type="ARBA" id="ARBA00010409"/>
    </source>
</evidence>
<dbReference type="GO" id="GO:0005829">
    <property type="term" value="C:cytosol"/>
    <property type="evidence" value="ECO:0007669"/>
    <property type="project" value="TreeGrafter"/>
</dbReference>
<keyword evidence="2" id="KW-0819">tRNA processing</keyword>
<dbReference type="EMBL" id="LFMY01000002">
    <property type="protein sequence ID" value="OKL63320.1"/>
    <property type="molecule type" value="Genomic_DNA"/>
</dbReference>
<sequence length="1567" mass="174857">MAAADADPVNGGSSIQHAATHINSLANNIQLLPANVLFDICKMGSLRDFVQNCEDEQTIPQGHTHLACNAFVQFMQNALSSRIQTTQRLGYSHKTWLSVFEVVLTRLEEAALRPMKQVLATLTKILVNHPDIDEARLIFAGIKDAIMPSIILGDPKSRVKSSLACLERFVRDGISPLTLMSLVYDWLAAHYGKWRPLFAEQFQIVSTDISHFSSTNASYIDAGIDVKRSVAIIFNLALLMHAENQGHSQAVGTLMALLYTKSDNTEDKLLQSCYPLASWTLPTKYAMLQMMDTLDGKSKTLLSSLLGSDIRGFRAFIAELPLETVLSGDMKSERTIDEFLLLFSALRIGKEVGFVHEDTSPPSMPISAAALRSILAGLPSVYAESDSQFRQEVLSLIKQLMPRLRGAMTQKDFLEKEGKDAKIFMENYINFLEEELIPTASYQRHISALKSISVVVNSGVDPNATHVPQNEQVLWRYKIHVLRPSLFRLLVDLLLSSFDDIRGLALEIISLFPSQVPDLPEVKGSDIRERLITALSRAEALASRTSRADHADTVARLYHGLFSMADKVNGAVTGNSWFDTKIGVVDEILKRLEGKLFHDAGLFYTSPQDAPLHGHTSALRYIVATPAFHCTISNASDPNDPTWRRVHDRIIAVCERTWTSVKPVLCVDSPEGHTDELLDDFMVGPKDLLSYSWRALKDSSLLLHAIVSNTTYAPRDGGNGMLRADYEAIGTLSFVQLSQLRHRGAFSAVSQTFETCCVRCAESRDLEISSLPDMWYQESLKLIQDQASKLTRRSAGLPALVNGISIAKSGKPLFDKIMNELLETSNSPAAQAASYHELSLPQVHAMNCLRSILTNTKLASRTEPRVMPILRLAADCLSSPIWAIRNCGLMLFHALMNRMCKRTPGTRFGFSGASGTESNMTIPFQKYTGLTQLMAELLASADEARYSSNDEKGTLTSAETEKVFPALEILAEKIPSTVDDDDALLRDLVLVHVKSTIWAVRDHSARVYASLLRSDEILSSTNALLDGNVTRLSQIHIHGKLLCIRYALLRIWHSDYWRVITQTISFANEVLDTYGIEHSLAELVSTVPESLDRFNSMRAESLLRRSLTWCIILTNSLSLIVSEPESSPAKLIGPFFDLSTSDSDAACWILERVRVLCCGYEKQKNFLSLYLLILLQGFHEENIKANTALNLAEILEDALEKDVQVDFLSKWARVSDHLAIQSQESIWGRELAENVLRLQGSLLALKYMYAESTDLAKSAGELESIDLRRWAVTLRSALNEDTVYSARFSAIMSLKTFSRVLRKPDQSADTSLVSLELYMLLHDMLNDDDDELRSLSALIASRILSYSALFPNRTVALSSVPASESLTEFMAVTYSSQSSLFHHSIARLMGPSIRQKDRSRPDFIPFKTLFEGYCTESAVLFEVEKQNLFIDDVRECDNWTKVFKQLDRSIHDKDMISKLAKWASEGLGYLNDRMAPSPDRQEDNIMGWTSKPEVYALGALLFNVASLLIFISAESDMKIARTADNIIPTAALKEALNTLHERGRSIFLHPHWLNRVQAAISVREKDS</sequence>